<dbReference type="SUPFAM" id="SSF53850">
    <property type="entry name" value="Periplasmic binding protein-like II"/>
    <property type="match status" value="1"/>
</dbReference>
<evidence type="ECO:0000256" key="3">
    <source>
        <dbReference type="ARBA" id="ARBA00022448"/>
    </source>
</evidence>
<reference evidence="8 9" key="1">
    <citation type="submission" date="2020-03" db="EMBL/GenBank/DDBJ databases">
        <title>WGS of actinomycetes isolated from Thailand.</title>
        <authorList>
            <person name="Thawai C."/>
        </authorList>
    </citation>
    <scope>NUCLEOTIDE SEQUENCE [LARGE SCALE GENOMIC DNA]</scope>
    <source>
        <strain evidence="8 9">PLAI 1-29</strain>
    </source>
</reference>
<evidence type="ECO:0000256" key="2">
    <source>
        <dbReference type="ARBA" id="ARBA00005695"/>
    </source>
</evidence>
<dbReference type="Pfam" id="PF00496">
    <property type="entry name" value="SBP_bac_5"/>
    <property type="match status" value="1"/>
</dbReference>
<accession>A0ABX1BSG3</accession>
<feature type="region of interest" description="Disordered" evidence="5">
    <location>
        <begin position="177"/>
        <end position="198"/>
    </location>
</feature>
<evidence type="ECO:0000259" key="7">
    <source>
        <dbReference type="Pfam" id="PF00496"/>
    </source>
</evidence>
<dbReference type="EMBL" id="JAATEN010000005">
    <property type="protein sequence ID" value="NJQ00662.1"/>
    <property type="molecule type" value="Genomic_DNA"/>
</dbReference>
<keyword evidence="6" id="KW-0472">Membrane</keyword>
<feature type="domain" description="Solute-binding protein family 5" evidence="7">
    <location>
        <begin position="78"/>
        <end position="436"/>
    </location>
</feature>
<evidence type="ECO:0000313" key="8">
    <source>
        <dbReference type="EMBL" id="NJQ00662.1"/>
    </source>
</evidence>
<dbReference type="Proteomes" id="UP000695264">
    <property type="component" value="Unassembled WGS sequence"/>
</dbReference>
<name>A0ABX1BSG3_9ACTN</name>
<gene>
    <name evidence="8" type="ORF">HCK00_08935</name>
</gene>
<dbReference type="InterPro" id="IPR030678">
    <property type="entry name" value="Peptide/Ni-bd"/>
</dbReference>
<organism evidence="8 9">
    <name type="scientific">Streptomyces zingiberis</name>
    <dbReference type="NCBI Taxonomy" id="2053010"/>
    <lineage>
        <taxon>Bacteria</taxon>
        <taxon>Bacillati</taxon>
        <taxon>Actinomycetota</taxon>
        <taxon>Actinomycetes</taxon>
        <taxon>Kitasatosporales</taxon>
        <taxon>Streptomycetaceae</taxon>
        <taxon>Streptomyces</taxon>
    </lineage>
</organism>
<dbReference type="InterPro" id="IPR039424">
    <property type="entry name" value="SBP_5"/>
</dbReference>
<keyword evidence="4" id="KW-0732">Signal</keyword>
<sequence length="519" mass="57079">MQWFQVRTVAIVIAVFVTVGVAGIRLLETYERGGRPIVVGTTDTVTTLDPAGAYDAGSWAVYANLYQSLLTFGRAKEEPVPDAARDCAFTDAQLLEYTCELRPGLKFSDGAELTAEAVKFSFDRVRRIDSAQGPGPLLDTLDEVRAEGDTVVFALRVPDATFPFKIATGAGSIVDPRSYPPDRLREDGDVNGSGPYRVESWSPGREARLVPNSGYDGAVPDLGGRVTVRYYGTPDALRTAWEKREVDVVGRSLPPRALTDAVESAARDVNVAESTAYATRSLVFNLRQDSPLAEPAVRRAIAAVVDRQAVARDVHKRTVTPLYSLIPTGVNGHTTSYFENDPKPDRARARDLLEDAGVETPVSFGIAYSQGTATDAEARELARQLEATGLFEVEVERYDWDAFQRGYADGAYDAFCIGWIADFPDPETFTAPVVGANSAFHNAYRDSRVDRLIRSTQRTTDRRDAAEEFRAIQEIVAEDVPLLPLWERKDHVLSTDGIAGAQYLTDGRGTWRLWELSRI</sequence>
<evidence type="ECO:0000256" key="4">
    <source>
        <dbReference type="ARBA" id="ARBA00022729"/>
    </source>
</evidence>
<evidence type="ECO:0000256" key="6">
    <source>
        <dbReference type="SAM" id="Phobius"/>
    </source>
</evidence>
<keyword evidence="9" id="KW-1185">Reference proteome</keyword>
<evidence type="ECO:0000256" key="5">
    <source>
        <dbReference type="SAM" id="MobiDB-lite"/>
    </source>
</evidence>
<keyword evidence="6" id="KW-0812">Transmembrane</keyword>
<dbReference type="RefSeq" id="WP_168101256.1">
    <property type="nucleotide sequence ID" value="NZ_JAATEN010000005.1"/>
</dbReference>
<evidence type="ECO:0000256" key="1">
    <source>
        <dbReference type="ARBA" id="ARBA00004196"/>
    </source>
</evidence>
<comment type="similarity">
    <text evidence="2">Belongs to the bacterial solute-binding protein 5 family.</text>
</comment>
<protein>
    <submittedName>
        <fullName evidence="8">Peptide-binding protein</fullName>
    </submittedName>
</protein>
<dbReference type="InterPro" id="IPR000914">
    <property type="entry name" value="SBP_5_dom"/>
</dbReference>
<proteinExistence type="inferred from homology"/>
<dbReference type="Gene3D" id="3.40.190.10">
    <property type="entry name" value="Periplasmic binding protein-like II"/>
    <property type="match status" value="1"/>
</dbReference>
<keyword evidence="3" id="KW-0813">Transport</keyword>
<evidence type="ECO:0000313" key="9">
    <source>
        <dbReference type="Proteomes" id="UP000695264"/>
    </source>
</evidence>
<dbReference type="PIRSF" id="PIRSF002741">
    <property type="entry name" value="MppA"/>
    <property type="match status" value="1"/>
</dbReference>
<dbReference type="PANTHER" id="PTHR30290">
    <property type="entry name" value="PERIPLASMIC BINDING COMPONENT OF ABC TRANSPORTER"/>
    <property type="match status" value="1"/>
</dbReference>
<feature type="transmembrane region" description="Helical" evidence="6">
    <location>
        <begin position="6"/>
        <end position="27"/>
    </location>
</feature>
<comment type="caution">
    <text evidence="8">The sequence shown here is derived from an EMBL/GenBank/DDBJ whole genome shotgun (WGS) entry which is preliminary data.</text>
</comment>
<keyword evidence="6" id="KW-1133">Transmembrane helix</keyword>
<dbReference type="PANTHER" id="PTHR30290:SF10">
    <property type="entry name" value="PERIPLASMIC OLIGOPEPTIDE-BINDING PROTEIN-RELATED"/>
    <property type="match status" value="1"/>
</dbReference>
<dbReference type="Gene3D" id="3.90.76.10">
    <property type="entry name" value="Dipeptide-binding Protein, Domain 1"/>
    <property type="match status" value="1"/>
</dbReference>
<comment type="subcellular location">
    <subcellularLocation>
        <location evidence="1">Cell envelope</location>
    </subcellularLocation>
</comment>
<dbReference type="Gene3D" id="3.10.105.10">
    <property type="entry name" value="Dipeptide-binding Protein, Domain 3"/>
    <property type="match status" value="1"/>
</dbReference>